<accession>A0A347ZRT8</accession>
<dbReference type="Pfam" id="PF00400">
    <property type="entry name" value="WD40"/>
    <property type="match status" value="1"/>
</dbReference>
<protein>
    <submittedName>
        <fullName evidence="3">HEAT repeat protein</fullName>
    </submittedName>
</protein>
<dbReference type="InterPro" id="IPR016024">
    <property type="entry name" value="ARM-type_fold"/>
</dbReference>
<organism evidence="3 4">
    <name type="scientific">Pelolinea submarina</name>
    <dbReference type="NCBI Taxonomy" id="913107"/>
    <lineage>
        <taxon>Bacteria</taxon>
        <taxon>Bacillati</taxon>
        <taxon>Chloroflexota</taxon>
        <taxon>Anaerolineae</taxon>
        <taxon>Anaerolineales</taxon>
        <taxon>Anaerolineaceae</taxon>
        <taxon>Pelolinea</taxon>
    </lineage>
</organism>
<dbReference type="InterPro" id="IPR011989">
    <property type="entry name" value="ARM-like"/>
</dbReference>
<name>A0A347ZRT8_9CHLR</name>
<dbReference type="OrthoDB" id="145219at2"/>
<proteinExistence type="predicted"/>
<reference evidence="3 4" key="1">
    <citation type="submission" date="2018-08" db="EMBL/GenBank/DDBJ databases">
        <title>Genomic Encyclopedia of Type Strains, Phase IV (KMG-IV): sequencing the most valuable type-strain genomes for metagenomic binning, comparative biology and taxonomic classification.</title>
        <authorList>
            <person name="Goeker M."/>
        </authorList>
    </citation>
    <scope>NUCLEOTIDE SEQUENCE [LARGE SCALE GENOMIC DNA]</scope>
    <source>
        <strain evidence="3 4">DSM 23923</strain>
    </source>
</reference>
<dbReference type="Proteomes" id="UP000256388">
    <property type="component" value="Unassembled WGS sequence"/>
</dbReference>
<comment type="caution">
    <text evidence="3">The sequence shown here is derived from an EMBL/GenBank/DDBJ whole genome shotgun (WGS) entry which is preliminary data.</text>
</comment>
<keyword evidence="4" id="KW-1185">Reference proteome</keyword>
<dbReference type="InterPro" id="IPR036322">
    <property type="entry name" value="WD40_repeat_dom_sf"/>
</dbReference>
<evidence type="ECO:0000313" key="3">
    <source>
        <dbReference type="EMBL" id="REG11429.1"/>
    </source>
</evidence>
<evidence type="ECO:0000313" key="4">
    <source>
        <dbReference type="Proteomes" id="UP000256388"/>
    </source>
</evidence>
<dbReference type="AlphaFoldDB" id="A0A347ZRT8"/>
<keyword evidence="1" id="KW-0853">WD repeat</keyword>
<dbReference type="Pfam" id="PF13646">
    <property type="entry name" value="HEAT_2"/>
    <property type="match status" value="2"/>
</dbReference>
<evidence type="ECO:0000256" key="1">
    <source>
        <dbReference type="ARBA" id="ARBA00022574"/>
    </source>
</evidence>
<dbReference type="PROSITE" id="PS51257">
    <property type="entry name" value="PROKAR_LIPOPROTEIN"/>
    <property type="match status" value="1"/>
</dbReference>
<dbReference type="SMART" id="SM00567">
    <property type="entry name" value="EZ_HEAT"/>
    <property type="match status" value="4"/>
</dbReference>
<dbReference type="InterPro" id="IPR001680">
    <property type="entry name" value="WD40_rpt"/>
</dbReference>
<sequence>MNNRLLFSKRIFLLILISLFSLLISACKPNLEKLRNEGDVTGLIDALESNNEDVRGTAAWYLGLLGDGSAIRPLITLVLDDDSVEVTNKARDALRKINDNQTLVTLLADARYDVADYASSLLKESESIENINGDQLYLLLNENTDRAILIAPILALIGDERAIEPLIELLEDENISTRREATIALGKTGDKRAVDPLIAVLEDEDSNVSLNAANALLEIIDENSIDRLFAMLESKNSYTRQYTAELLGYLGNSQAIEPLKNARDKEPYASKEVYTQSIKRIGEAIDQTLEPLLSIFNDEDLVYEPPNAYQLPPEGLDSIFETMTPVLTGQGIPEASDYDPNADSFPKIVVYNGTGTPHSINNYLNYDLLPKSIGETELVFIVDEERVDLGSQKYYFLVKENAFTVSRIRYETNITVREALSGDILMTRSFKGSEPREFPSSVDQDLKVIDGSHISFNELWKDFFCAEGFKSLPCPFGWKLEDTNDVKSIALSPDGQIMAIAQPQVEIRRAIDGEILTTLEESYWPDSVTFSPDGQTLASINRNGVVQLFRVSDWELLNTLDLRDELDGNEIKIAFSPDGQFIAVAPIWDGSRNYLHILRVADGEIISKSGDINFFIQDTTCMSYTPDGQHLALGMSNGNVVIWNIEVEYLTPYTFLLGEDSPITFITFSPDGQYMAMVDSLGYVQILRISDGALVYKRYHDIDETTGTGGITFLSDGQIMISVLNLDSVFQWEVQNFIQD</sequence>
<gene>
    <name evidence="3" type="ORF">DFR64_1312</name>
</gene>
<dbReference type="InterPro" id="IPR015943">
    <property type="entry name" value="WD40/YVTN_repeat-like_dom_sf"/>
</dbReference>
<dbReference type="InterPro" id="IPR004155">
    <property type="entry name" value="PBS_lyase_HEAT"/>
</dbReference>
<dbReference type="SUPFAM" id="SSF48371">
    <property type="entry name" value="ARM repeat"/>
    <property type="match status" value="2"/>
</dbReference>
<dbReference type="InterPro" id="IPR019775">
    <property type="entry name" value="WD40_repeat_CS"/>
</dbReference>
<dbReference type="PANTHER" id="PTHR12697">
    <property type="entry name" value="PBS LYASE HEAT-LIKE PROTEIN"/>
    <property type="match status" value="1"/>
</dbReference>
<dbReference type="SUPFAM" id="SSF50978">
    <property type="entry name" value="WD40 repeat-like"/>
    <property type="match status" value="1"/>
</dbReference>
<dbReference type="PANTHER" id="PTHR12697:SF5">
    <property type="entry name" value="DEOXYHYPUSINE HYDROXYLASE"/>
    <property type="match status" value="1"/>
</dbReference>
<keyword evidence="2" id="KW-0677">Repeat</keyword>
<dbReference type="PROSITE" id="PS00678">
    <property type="entry name" value="WD_REPEATS_1"/>
    <property type="match status" value="1"/>
</dbReference>
<dbReference type="EMBL" id="QUMS01000001">
    <property type="protein sequence ID" value="REG11429.1"/>
    <property type="molecule type" value="Genomic_DNA"/>
</dbReference>
<dbReference type="Gene3D" id="2.130.10.10">
    <property type="entry name" value="YVTN repeat-like/Quinoprotein amine dehydrogenase"/>
    <property type="match status" value="2"/>
</dbReference>
<dbReference type="Gene3D" id="1.25.10.10">
    <property type="entry name" value="Leucine-rich Repeat Variant"/>
    <property type="match status" value="2"/>
</dbReference>
<evidence type="ECO:0000256" key="2">
    <source>
        <dbReference type="ARBA" id="ARBA00022737"/>
    </source>
</evidence>
<dbReference type="RefSeq" id="WP_116224558.1">
    <property type="nucleotide sequence ID" value="NZ_AP018437.1"/>
</dbReference>
<dbReference type="SMART" id="SM00320">
    <property type="entry name" value="WD40"/>
    <property type="match status" value="3"/>
</dbReference>
<dbReference type="GO" id="GO:0016491">
    <property type="term" value="F:oxidoreductase activity"/>
    <property type="evidence" value="ECO:0007669"/>
    <property type="project" value="TreeGrafter"/>
</dbReference>